<protein>
    <recommendedName>
        <fullName evidence="3">SGNH hydrolase-type esterase domain-containing protein</fullName>
    </recommendedName>
</protein>
<dbReference type="EMBL" id="JBHFQA010000010">
    <property type="protein sequence ID" value="KAL2092738.1"/>
    <property type="molecule type" value="Genomic_DNA"/>
</dbReference>
<dbReference type="InterPro" id="IPR036514">
    <property type="entry name" value="SGNH_hydro_sf"/>
</dbReference>
<sequence length="195" mass="21736">MFGGISLNPNFSFPVWIVGDSYIRRAFRRSKVSVGKNLGLTADITWFGVGGLRWGSFVCLLNSLLRSRPAPNVLVMHVGGNDLGQLNGVELVRQMKGYLLQVHERYPTVKLVFSCINMRRVWRYGPPSKVNNARVFVSNVMSTFVGTLGGVEIRHPEIKHDSAGMFLEDGVHLTDSGHDIFITNLQGGIRRALEH</sequence>
<evidence type="ECO:0000313" key="2">
    <source>
        <dbReference type="Proteomes" id="UP001591681"/>
    </source>
</evidence>
<dbReference type="SUPFAM" id="SSF52266">
    <property type="entry name" value="SGNH hydrolase"/>
    <property type="match status" value="1"/>
</dbReference>
<gene>
    <name evidence="1" type="ORF">ACEWY4_012536</name>
</gene>
<name>A0ABD1K0T2_9TELE</name>
<evidence type="ECO:0000313" key="1">
    <source>
        <dbReference type="EMBL" id="KAL2092738.1"/>
    </source>
</evidence>
<dbReference type="Proteomes" id="UP001591681">
    <property type="component" value="Unassembled WGS sequence"/>
</dbReference>
<dbReference type="Gene3D" id="3.40.50.1110">
    <property type="entry name" value="SGNH hydrolase"/>
    <property type="match status" value="1"/>
</dbReference>
<reference evidence="1 2" key="1">
    <citation type="submission" date="2024-09" db="EMBL/GenBank/DDBJ databases">
        <title>A chromosome-level genome assembly of Gray's grenadier anchovy, Coilia grayii.</title>
        <authorList>
            <person name="Fu Z."/>
        </authorList>
    </citation>
    <scope>NUCLEOTIDE SEQUENCE [LARGE SCALE GENOMIC DNA]</scope>
    <source>
        <strain evidence="1">G4</strain>
        <tissue evidence="1">Muscle</tissue>
    </source>
</reference>
<organism evidence="1 2">
    <name type="scientific">Coilia grayii</name>
    <name type="common">Gray's grenadier anchovy</name>
    <dbReference type="NCBI Taxonomy" id="363190"/>
    <lineage>
        <taxon>Eukaryota</taxon>
        <taxon>Metazoa</taxon>
        <taxon>Chordata</taxon>
        <taxon>Craniata</taxon>
        <taxon>Vertebrata</taxon>
        <taxon>Euteleostomi</taxon>
        <taxon>Actinopterygii</taxon>
        <taxon>Neopterygii</taxon>
        <taxon>Teleostei</taxon>
        <taxon>Clupei</taxon>
        <taxon>Clupeiformes</taxon>
        <taxon>Clupeoidei</taxon>
        <taxon>Engraulidae</taxon>
        <taxon>Coilinae</taxon>
        <taxon>Coilia</taxon>
    </lineage>
</organism>
<proteinExistence type="predicted"/>
<evidence type="ECO:0008006" key="3">
    <source>
        <dbReference type="Google" id="ProtNLM"/>
    </source>
</evidence>
<accession>A0ABD1K0T2</accession>
<dbReference type="AlphaFoldDB" id="A0ABD1K0T2"/>
<keyword evidence="2" id="KW-1185">Reference proteome</keyword>
<dbReference type="CDD" id="cd00229">
    <property type="entry name" value="SGNH_hydrolase"/>
    <property type="match status" value="1"/>
</dbReference>
<comment type="caution">
    <text evidence="1">The sequence shown here is derived from an EMBL/GenBank/DDBJ whole genome shotgun (WGS) entry which is preliminary data.</text>
</comment>